<sequence length="91" mass="10589">MGDKAYIGDDAITTPHKKRKNTEISELQKQENKQLSSRRIAVEHMICRVKIFRVASEKFRLARHRYSQVILAVCGLIRLRLNRLVSLTINI</sequence>
<dbReference type="InterPro" id="IPR027806">
    <property type="entry name" value="HARBI1_dom"/>
</dbReference>
<dbReference type="Pfam" id="PF13359">
    <property type="entry name" value="DDE_Tnp_4"/>
    <property type="match status" value="1"/>
</dbReference>
<accession>A0A8J7LDG2</accession>
<keyword evidence="5" id="KW-1185">Reference proteome</keyword>
<comment type="cofactor">
    <cofactor evidence="1">
        <name>a divalent metal cation</name>
        <dbReference type="ChEBI" id="CHEBI:60240"/>
    </cofactor>
</comment>
<evidence type="ECO:0000313" key="4">
    <source>
        <dbReference type="EMBL" id="MBH8565776.1"/>
    </source>
</evidence>
<proteinExistence type="predicted"/>
<evidence type="ECO:0000313" key="5">
    <source>
        <dbReference type="Proteomes" id="UP000632766"/>
    </source>
</evidence>
<organism evidence="4 5">
    <name type="scientific">Amazonocrinis nigriterrae CENA67</name>
    <dbReference type="NCBI Taxonomy" id="2794033"/>
    <lineage>
        <taxon>Bacteria</taxon>
        <taxon>Bacillati</taxon>
        <taxon>Cyanobacteriota</taxon>
        <taxon>Cyanophyceae</taxon>
        <taxon>Nostocales</taxon>
        <taxon>Nostocaceae</taxon>
        <taxon>Amazonocrinis</taxon>
        <taxon>Amazonocrinis nigriterrae</taxon>
    </lineage>
</organism>
<dbReference type="GO" id="GO:0046872">
    <property type="term" value="F:metal ion binding"/>
    <property type="evidence" value="ECO:0007669"/>
    <property type="project" value="UniProtKB-KW"/>
</dbReference>
<keyword evidence="2" id="KW-0479">Metal-binding</keyword>
<feature type="domain" description="DDE Tnp4" evidence="3">
    <location>
        <begin position="1"/>
        <end position="77"/>
    </location>
</feature>
<comment type="caution">
    <text evidence="4">The sequence shown here is derived from an EMBL/GenBank/DDBJ whole genome shotgun (WGS) entry which is preliminary data.</text>
</comment>
<evidence type="ECO:0000259" key="3">
    <source>
        <dbReference type="Pfam" id="PF13359"/>
    </source>
</evidence>
<gene>
    <name evidence="4" type="ORF">I8748_27000</name>
</gene>
<name>A0A8J7LDG2_9NOST</name>
<dbReference type="EMBL" id="JAECZC010000070">
    <property type="protein sequence ID" value="MBH8565776.1"/>
    <property type="molecule type" value="Genomic_DNA"/>
</dbReference>
<reference evidence="4 5" key="1">
    <citation type="journal article" date="2021" name="Int. J. Syst. Evol. Microbiol.">
        <title>Amazonocrinis nigriterrae gen. nov., sp. nov., Atlanticothrix silvestris gen. nov., sp. nov. and Dendronalium phyllosphericum gen. nov., sp. nov., nostocacean cyanobacteria from Brazilian environments.</title>
        <authorList>
            <person name="Alvarenga D.O."/>
            <person name="Andreote A.P.D."/>
            <person name="Branco L.H.Z."/>
            <person name="Delbaje E."/>
            <person name="Cruz R.B."/>
            <person name="Varani A.M."/>
            <person name="Fiore M.F."/>
        </authorList>
    </citation>
    <scope>NUCLEOTIDE SEQUENCE [LARGE SCALE GENOMIC DNA]</scope>
    <source>
        <strain evidence="4 5">CENA67</strain>
    </source>
</reference>
<dbReference type="Proteomes" id="UP000632766">
    <property type="component" value="Unassembled WGS sequence"/>
</dbReference>
<dbReference type="AlphaFoldDB" id="A0A8J7LDG2"/>
<evidence type="ECO:0000256" key="1">
    <source>
        <dbReference type="ARBA" id="ARBA00001968"/>
    </source>
</evidence>
<protein>
    <submittedName>
        <fullName evidence="4">Transposase</fullName>
    </submittedName>
</protein>
<evidence type="ECO:0000256" key="2">
    <source>
        <dbReference type="ARBA" id="ARBA00022723"/>
    </source>
</evidence>